<dbReference type="EMBL" id="AFCV01001070">
    <property type="protein sequence ID" value="EHC88211.1"/>
    <property type="molecule type" value="Genomic_DNA"/>
</dbReference>
<evidence type="ECO:0000313" key="2">
    <source>
        <dbReference type="Proteomes" id="UP000003915"/>
    </source>
</evidence>
<reference evidence="1 2" key="1">
    <citation type="journal article" date="2011" name="BMC Genomics">
        <title>Genome sequencing reveals diversification of virulence factor content and possible host adaptation in distinct subpopulations of Salmonella enterica.</title>
        <authorList>
            <person name="den Bakker H.C."/>
            <person name="Moreno Switt A.I."/>
            <person name="Govoni G."/>
            <person name="Cummings C.A."/>
            <person name="Ranieri M.L."/>
            <person name="Degoricija L."/>
            <person name="Hoelzer K."/>
            <person name="Rodriguez-Rivera L.D."/>
            <person name="Brown S."/>
            <person name="Bolchacova E."/>
            <person name="Furtado M.R."/>
            <person name="Wiedmann M."/>
        </authorList>
    </citation>
    <scope>NUCLEOTIDE SEQUENCE [LARGE SCALE GENOMIC DNA]</scope>
    <source>
        <strain evidence="1 2">R8-3404</strain>
    </source>
</reference>
<name>A0A6C8GXT6_SALET</name>
<dbReference type="Proteomes" id="UP000003915">
    <property type="component" value="Unassembled WGS sequence"/>
</dbReference>
<gene>
    <name evidence="1" type="ORF">LTSEUGA_4223</name>
</gene>
<dbReference type="AlphaFoldDB" id="A0A6C8GXT6"/>
<comment type="caution">
    <text evidence="1">The sequence shown here is derived from an EMBL/GenBank/DDBJ whole genome shotgun (WGS) entry which is preliminary data.</text>
</comment>
<proteinExistence type="predicted"/>
<protein>
    <submittedName>
        <fullName evidence="1">Uncharacterized protein</fullName>
    </submittedName>
</protein>
<accession>A0A6C8GXT6</accession>
<organism evidence="1 2">
    <name type="scientific">Salmonella enterica subsp. enterica serovar Uganda str. R8-3404</name>
    <dbReference type="NCBI Taxonomy" id="913083"/>
    <lineage>
        <taxon>Bacteria</taxon>
        <taxon>Pseudomonadati</taxon>
        <taxon>Pseudomonadota</taxon>
        <taxon>Gammaproteobacteria</taxon>
        <taxon>Enterobacterales</taxon>
        <taxon>Enterobacteriaceae</taxon>
        <taxon>Salmonella</taxon>
    </lineage>
</organism>
<feature type="non-terminal residue" evidence="1">
    <location>
        <position position="1"/>
    </location>
</feature>
<sequence length="70" mass="7701">SLAFGESLITRETVATETPASRATSFMVAMIIPIVGKRLHYASFTENERLFKPLAPPCRANVTCTGEMRL</sequence>
<evidence type="ECO:0000313" key="1">
    <source>
        <dbReference type="EMBL" id="EHC88211.1"/>
    </source>
</evidence>